<feature type="transmembrane region" description="Helical" evidence="5">
    <location>
        <begin position="405"/>
        <end position="424"/>
    </location>
</feature>
<feature type="transmembrane region" description="Helical" evidence="5">
    <location>
        <begin position="113"/>
        <end position="135"/>
    </location>
</feature>
<evidence type="ECO:0000313" key="8">
    <source>
        <dbReference type="Proteomes" id="UP000274556"/>
    </source>
</evidence>
<keyword evidence="2 5" id="KW-0812">Transmembrane</keyword>
<feature type="transmembrane region" description="Helical" evidence="5">
    <location>
        <begin position="172"/>
        <end position="188"/>
    </location>
</feature>
<evidence type="ECO:0000256" key="2">
    <source>
        <dbReference type="ARBA" id="ARBA00022692"/>
    </source>
</evidence>
<dbReference type="InterPro" id="IPR007016">
    <property type="entry name" value="O-antigen_ligase-rel_domated"/>
</dbReference>
<comment type="caution">
    <text evidence="7">The sequence shown here is derived from an EMBL/GenBank/DDBJ whole genome shotgun (WGS) entry which is preliminary data.</text>
</comment>
<accession>A0A495V979</accession>
<dbReference type="EMBL" id="RBXL01000001">
    <property type="protein sequence ID" value="RKT44338.1"/>
    <property type="molecule type" value="Genomic_DNA"/>
</dbReference>
<dbReference type="Proteomes" id="UP000274556">
    <property type="component" value="Unassembled WGS sequence"/>
</dbReference>
<feature type="domain" description="O-antigen ligase-related" evidence="6">
    <location>
        <begin position="253"/>
        <end position="416"/>
    </location>
</feature>
<dbReference type="InterPro" id="IPR051533">
    <property type="entry name" value="WaaL-like"/>
</dbReference>
<dbReference type="PANTHER" id="PTHR37422:SF23">
    <property type="entry name" value="TEICHURONIC ACID BIOSYNTHESIS PROTEIN TUAE"/>
    <property type="match status" value="1"/>
</dbReference>
<proteinExistence type="predicted"/>
<dbReference type="AlphaFoldDB" id="A0A495V979"/>
<dbReference type="PANTHER" id="PTHR37422">
    <property type="entry name" value="TEICHURONIC ACID BIOSYNTHESIS PROTEIN TUAE"/>
    <property type="match status" value="1"/>
</dbReference>
<evidence type="ECO:0000256" key="5">
    <source>
        <dbReference type="SAM" id="Phobius"/>
    </source>
</evidence>
<feature type="transmembrane region" description="Helical" evidence="5">
    <location>
        <begin position="268"/>
        <end position="286"/>
    </location>
</feature>
<feature type="transmembrane region" description="Helical" evidence="5">
    <location>
        <begin position="466"/>
        <end position="483"/>
    </location>
</feature>
<evidence type="ECO:0000256" key="3">
    <source>
        <dbReference type="ARBA" id="ARBA00022989"/>
    </source>
</evidence>
<keyword evidence="3 5" id="KW-1133">Transmembrane helix</keyword>
<keyword evidence="4 5" id="KW-0472">Membrane</keyword>
<evidence type="ECO:0000256" key="1">
    <source>
        <dbReference type="ARBA" id="ARBA00004141"/>
    </source>
</evidence>
<organism evidence="7 8">
    <name type="scientific">Thiocapsa rosea</name>
    <dbReference type="NCBI Taxonomy" id="69360"/>
    <lineage>
        <taxon>Bacteria</taxon>
        <taxon>Pseudomonadati</taxon>
        <taxon>Pseudomonadota</taxon>
        <taxon>Gammaproteobacteria</taxon>
        <taxon>Chromatiales</taxon>
        <taxon>Chromatiaceae</taxon>
        <taxon>Thiocapsa</taxon>
    </lineage>
</organism>
<dbReference type="GO" id="GO:0016874">
    <property type="term" value="F:ligase activity"/>
    <property type="evidence" value="ECO:0007669"/>
    <property type="project" value="UniProtKB-KW"/>
</dbReference>
<gene>
    <name evidence="7" type="ORF">BDD21_1717</name>
</gene>
<evidence type="ECO:0000259" key="6">
    <source>
        <dbReference type="Pfam" id="PF04932"/>
    </source>
</evidence>
<keyword evidence="8" id="KW-1185">Reference proteome</keyword>
<keyword evidence="7" id="KW-0436">Ligase</keyword>
<dbReference type="GO" id="GO:0016020">
    <property type="term" value="C:membrane"/>
    <property type="evidence" value="ECO:0007669"/>
    <property type="project" value="UniProtKB-SubCell"/>
</dbReference>
<feature type="transmembrane region" description="Helical" evidence="5">
    <location>
        <begin position="141"/>
        <end position="165"/>
    </location>
</feature>
<dbReference type="Pfam" id="PF04932">
    <property type="entry name" value="Wzy_C"/>
    <property type="match status" value="1"/>
</dbReference>
<comment type="subcellular location">
    <subcellularLocation>
        <location evidence="1">Membrane</location>
        <topology evidence="1">Multi-pass membrane protein</topology>
    </subcellularLocation>
</comment>
<name>A0A495V979_9GAMM</name>
<feature type="transmembrane region" description="Helical" evidence="5">
    <location>
        <begin position="74"/>
        <end position="101"/>
    </location>
</feature>
<reference evidence="7 8" key="1">
    <citation type="submission" date="2018-10" db="EMBL/GenBank/DDBJ databases">
        <title>Genomic Encyclopedia of Archaeal and Bacterial Type Strains, Phase II (KMG-II): from individual species to whole genera.</title>
        <authorList>
            <person name="Goeker M."/>
        </authorList>
    </citation>
    <scope>NUCLEOTIDE SEQUENCE [LARGE SCALE GENOMIC DNA]</scope>
    <source>
        <strain evidence="7 8">DSM 235</strain>
    </source>
</reference>
<feature type="transmembrane region" description="Helical" evidence="5">
    <location>
        <begin position="240"/>
        <end position="262"/>
    </location>
</feature>
<evidence type="ECO:0000256" key="4">
    <source>
        <dbReference type="ARBA" id="ARBA00023136"/>
    </source>
</evidence>
<feature type="transmembrane region" description="Helical" evidence="5">
    <location>
        <begin position="298"/>
        <end position="317"/>
    </location>
</feature>
<evidence type="ECO:0000313" key="7">
    <source>
        <dbReference type="EMBL" id="RKT44338.1"/>
    </source>
</evidence>
<feature type="transmembrane region" description="Helical" evidence="5">
    <location>
        <begin position="436"/>
        <end position="454"/>
    </location>
</feature>
<feature type="transmembrane region" description="Helical" evidence="5">
    <location>
        <begin position="208"/>
        <end position="228"/>
    </location>
</feature>
<protein>
    <submittedName>
        <fullName evidence="7">O-antigen ligase</fullName>
    </submittedName>
</protein>
<sequence length="494" mass="55185">MLPSFRDSGCERTETSIEARASVHPGPRSRVSYLSRADILTREPFETQPLPETPRLMPSIVPTDGWSRAGLVGLYVFAFFGLLGITPATVGLVLLTLAFLIRFDAWRRLARDPVALTALAFGLYVAVHSAIAYVLQPTPALAQAVVENGSDWLKLLLFIPLAYWVAGRPDRVRLVLLLGLAGFTLATFRKIDWASLDAAFFSTRFESYLPAIAFGMFAGLGALGLLATRRAFWAVRDRPWQRWLAITLWAVWLLILLEGLLLSQSRGSWLGFLGGLTVLMLLEWRARQVTTATPTRRRWAAILLVVAVLGVILSTQYQTIGMRLTDQTETLQQVMSGDVTEVTSDPVGLRVNALLFTVEKWRERPWFGWGAGTSREWIATSGRTDTLLDNVNWLPHLHNAYAETLFQFGSIGLLLAVALVWALVRATGDECRAGRLPADLCRLFLMTLVFVLIWNLFNYRVVRSDWMVFWILLAGSAYSFRLARLTEPPGDGRG</sequence>